<dbReference type="AlphaFoldDB" id="A0A4R2IWQ5"/>
<sequence>MTPAHDTDVPDDTPQRRQPTPSPAPIPLRRIARTARRRASRRTERDPRPARPSTVWPCANDDPREGTGVLASWLLTAVIKIVTTYTQPGHRVLLLDATPLLARPTTGPVDPVGNQSRHGPYAGLLEAAWTVVRLGRGIDTHTIPTRQHPPNTCPGGAWAESESGPGSRTVSPTVDHHTGSSPAPSPGPDPAATHHRPDQFEMIITAAEPDTVERLHLTDWAGLLTPTGTLTVITHSHHAGGRLTDPAAALVRVAHDAGLRYHDRIALLHVPVRDGALVPTDPATCDRSPSPPRSSSTPVRHTYVHKDLFVFSRQPARHHSAGTRGDLR</sequence>
<gene>
    <name evidence="2" type="ORF">EV192_11453</name>
</gene>
<accession>A0A4R2IWQ5</accession>
<keyword evidence="3" id="KW-1185">Reference proteome</keyword>
<proteinExistence type="predicted"/>
<evidence type="ECO:0000256" key="1">
    <source>
        <dbReference type="SAM" id="MobiDB-lite"/>
    </source>
</evidence>
<reference evidence="2 3" key="1">
    <citation type="submission" date="2019-03" db="EMBL/GenBank/DDBJ databases">
        <title>Genomic Encyclopedia of Type Strains, Phase IV (KMG-IV): sequencing the most valuable type-strain genomes for metagenomic binning, comparative biology and taxonomic classification.</title>
        <authorList>
            <person name="Goeker M."/>
        </authorList>
    </citation>
    <scope>NUCLEOTIDE SEQUENCE [LARGE SCALE GENOMIC DNA]</scope>
    <source>
        <strain evidence="2 3">DSM 45934</strain>
    </source>
</reference>
<dbReference type="EMBL" id="SLWS01000014">
    <property type="protein sequence ID" value="TCO49687.1"/>
    <property type="molecule type" value="Genomic_DNA"/>
</dbReference>
<feature type="region of interest" description="Disordered" evidence="1">
    <location>
        <begin position="279"/>
        <end position="299"/>
    </location>
</feature>
<protein>
    <submittedName>
        <fullName evidence="2">Uncharacterized protein</fullName>
    </submittedName>
</protein>
<comment type="caution">
    <text evidence="2">The sequence shown here is derived from an EMBL/GenBank/DDBJ whole genome shotgun (WGS) entry which is preliminary data.</text>
</comment>
<evidence type="ECO:0000313" key="2">
    <source>
        <dbReference type="EMBL" id="TCO49687.1"/>
    </source>
</evidence>
<organism evidence="2 3">
    <name type="scientific">Actinocrispum wychmicini</name>
    <dbReference type="NCBI Taxonomy" id="1213861"/>
    <lineage>
        <taxon>Bacteria</taxon>
        <taxon>Bacillati</taxon>
        <taxon>Actinomycetota</taxon>
        <taxon>Actinomycetes</taxon>
        <taxon>Pseudonocardiales</taxon>
        <taxon>Pseudonocardiaceae</taxon>
        <taxon>Actinocrispum</taxon>
    </lineage>
</organism>
<dbReference type="RefSeq" id="WP_132124941.1">
    <property type="nucleotide sequence ID" value="NZ_SLWS01000014.1"/>
</dbReference>
<dbReference type="Proteomes" id="UP000295680">
    <property type="component" value="Unassembled WGS sequence"/>
</dbReference>
<name>A0A4R2IWQ5_9PSEU</name>
<feature type="region of interest" description="Disordered" evidence="1">
    <location>
        <begin position="1"/>
        <end position="62"/>
    </location>
</feature>
<dbReference type="OrthoDB" id="3624684at2"/>
<evidence type="ECO:0000313" key="3">
    <source>
        <dbReference type="Proteomes" id="UP000295680"/>
    </source>
</evidence>
<feature type="region of interest" description="Disordered" evidence="1">
    <location>
        <begin position="140"/>
        <end position="195"/>
    </location>
</feature>
<feature type="compositionally biased region" description="Basic residues" evidence="1">
    <location>
        <begin position="30"/>
        <end position="40"/>
    </location>
</feature>